<reference evidence="1 2" key="1">
    <citation type="submission" date="2018-03" db="EMBL/GenBank/DDBJ databases">
        <title>Diversity of phytobeneficial traits revealed by whole-genome analysis of worldwide-isolated phenazine-producing Pseudomonas spp.</title>
        <authorList>
            <person name="Biessy A."/>
            <person name="Novinscak A."/>
            <person name="Blom J."/>
            <person name="Leger G."/>
            <person name="Thomashow L.S."/>
            <person name="Cazorla F.M."/>
            <person name="Josic D."/>
            <person name="Filion M."/>
        </authorList>
    </citation>
    <scope>NUCLEOTIDE SEQUENCE [LARGE SCALE GENOMIC DNA]</scope>
    <source>
        <strain evidence="1 2">B25</strain>
    </source>
</reference>
<gene>
    <name evidence="1" type="ORF">C4K04_1712</name>
</gene>
<evidence type="ECO:0000313" key="1">
    <source>
        <dbReference type="EMBL" id="AZE47400.1"/>
    </source>
</evidence>
<accession>A0A3G7TK74</accession>
<proteinExistence type="predicted"/>
<name>A0A3G7TK74_9PSED</name>
<protein>
    <submittedName>
        <fullName evidence="1">Uncharacterized protein</fullName>
    </submittedName>
</protein>
<dbReference type="AlphaFoldDB" id="A0A3G7TK74"/>
<sequence>MVGGVEMALSALGISGARRGVKAFDGRTQARSASWPGEKFFGYEVQ</sequence>
<dbReference type="Proteomes" id="UP000268048">
    <property type="component" value="Chromosome"/>
</dbReference>
<organism evidence="1 2">
    <name type="scientific">Pseudomonas chlororaphis</name>
    <dbReference type="NCBI Taxonomy" id="587753"/>
    <lineage>
        <taxon>Bacteria</taxon>
        <taxon>Pseudomonadati</taxon>
        <taxon>Pseudomonadota</taxon>
        <taxon>Gammaproteobacteria</taxon>
        <taxon>Pseudomonadales</taxon>
        <taxon>Pseudomonadaceae</taxon>
        <taxon>Pseudomonas</taxon>
    </lineage>
</organism>
<evidence type="ECO:0000313" key="2">
    <source>
        <dbReference type="Proteomes" id="UP000268048"/>
    </source>
</evidence>
<dbReference type="EMBL" id="CP027753">
    <property type="protein sequence ID" value="AZE47400.1"/>
    <property type="molecule type" value="Genomic_DNA"/>
</dbReference>